<reference evidence="2 3" key="2">
    <citation type="submission" date="2018-11" db="EMBL/GenBank/DDBJ databases">
        <authorList>
            <consortium name="Pathogen Informatics"/>
        </authorList>
    </citation>
    <scope>NUCLEOTIDE SEQUENCE [LARGE SCALE GENOMIC DNA]</scope>
</reference>
<feature type="compositionally biased region" description="Polar residues" evidence="1">
    <location>
        <begin position="343"/>
        <end position="357"/>
    </location>
</feature>
<sequence>MRCSGSLRDIPLDRLALDESIQVRPLNNVYVEELERCMSEELWDWKKTVFTVFVRNNKTIGRPHLKYVIQDGSHRFRALLQLRSHDPTRQVPKSISCRVYEELTLEECVLLRHSQNVEDNVALPLTIRDMVRIIFSLDRVSQVLFQPCNAPPVLSLQATIVRRHLMRLGYTFSSAVKLYVKGVDAIRLLLPTNVTCMRLLECFSAGNIKLLSLVELCLFQCAFLKQKVVLQALRFFLDPLSEIVARMGVSTRREALEQIFGNADIDDSVIQTVLSDEKIRDLCRSGSSISISELHTICTTKLAEVAAASRRTQSANDAMIDGMELIAEIPLSDPAVDERSRGLNLSPSTADSENSVAGPSHVIGPNNLRTELDNTAAGADFDIPAPNDTENAIPAHTLVTQRSRRASRKRCSTDSALSVSSKSSRVRRSVRVRPIAYRTRAKRTSMPTAPEAENSHGGEDRNGRESEQSDSSQDTQSGAGAMENVHLETGSGEEEAHIEAGWIQARLLNRVSLDDLTETLEKEFICRSHNVIGQFMQCVNRAALSHKREMARKVAVVIGELPTSTAEQLLAELKALPKADN</sequence>
<evidence type="ECO:0000313" key="2">
    <source>
        <dbReference type="EMBL" id="VDM39868.1"/>
    </source>
</evidence>
<organism evidence="3 4">
    <name type="scientific">Toxocara canis</name>
    <name type="common">Canine roundworm</name>
    <dbReference type="NCBI Taxonomy" id="6265"/>
    <lineage>
        <taxon>Eukaryota</taxon>
        <taxon>Metazoa</taxon>
        <taxon>Ecdysozoa</taxon>
        <taxon>Nematoda</taxon>
        <taxon>Chromadorea</taxon>
        <taxon>Rhabditida</taxon>
        <taxon>Spirurina</taxon>
        <taxon>Ascaridomorpha</taxon>
        <taxon>Ascaridoidea</taxon>
        <taxon>Toxocaridae</taxon>
        <taxon>Toxocara</taxon>
    </lineage>
</organism>
<evidence type="ECO:0000256" key="1">
    <source>
        <dbReference type="SAM" id="MobiDB-lite"/>
    </source>
</evidence>
<feature type="region of interest" description="Disordered" evidence="1">
    <location>
        <begin position="337"/>
        <end position="479"/>
    </location>
</feature>
<dbReference type="EMBL" id="UYWY01019937">
    <property type="protein sequence ID" value="VDM39868.1"/>
    <property type="molecule type" value="Genomic_DNA"/>
</dbReference>
<proteinExistence type="predicted"/>
<dbReference type="WBParaSite" id="TCNE_0000854701-mRNA-1">
    <property type="protein sequence ID" value="TCNE_0000854701-mRNA-1"/>
    <property type="gene ID" value="TCNE_0000854701"/>
</dbReference>
<reference evidence="4" key="1">
    <citation type="submission" date="2016-06" db="UniProtKB">
        <authorList>
            <consortium name="WormBaseParasite"/>
        </authorList>
    </citation>
    <scope>IDENTIFICATION</scope>
</reference>
<dbReference type="Proteomes" id="UP000050794">
    <property type="component" value="Unassembled WGS sequence"/>
</dbReference>
<protein>
    <submittedName>
        <fullName evidence="4">ParB domain-containing protein</fullName>
    </submittedName>
</protein>
<feature type="compositionally biased region" description="Basic and acidic residues" evidence="1">
    <location>
        <begin position="453"/>
        <end position="467"/>
    </location>
</feature>
<dbReference type="AlphaFoldDB" id="A0A183UJ77"/>
<gene>
    <name evidence="2" type="ORF">TCNE_LOCUS8547</name>
</gene>
<name>A0A183UJ77_TOXCA</name>
<evidence type="ECO:0000313" key="4">
    <source>
        <dbReference type="WBParaSite" id="TCNE_0000854701-mRNA-1"/>
    </source>
</evidence>
<accession>A0A183UJ77</accession>
<evidence type="ECO:0000313" key="3">
    <source>
        <dbReference type="Proteomes" id="UP000050794"/>
    </source>
</evidence>
<keyword evidence="3" id="KW-1185">Reference proteome</keyword>